<accession>A0ACB5U2N1</accession>
<gene>
    <name evidence="1" type="ORF">Cboi01_000561400</name>
</gene>
<proteinExistence type="predicted"/>
<dbReference type="EMBL" id="BSXV01004509">
    <property type="protein sequence ID" value="GMF00653.1"/>
    <property type="molecule type" value="Genomic_DNA"/>
</dbReference>
<evidence type="ECO:0000313" key="1">
    <source>
        <dbReference type="EMBL" id="GMF00653.1"/>
    </source>
</evidence>
<dbReference type="Proteomes" id="UP001165101">
    <property type="component" value="Unassembled WGS sequence"/>
</dbReference>
<evidence type="ECO:0000313" key="2">
    <source>
        <dbReference type="Proteomes" id="UP001165101"/>
    </source>
</evidence>
<organism evidence="1 2">
    <name type="scientific">Candida boidinii</name>
    <name type="common">Yeast</name>
    <dbReference type="NCBI Taxonomy" id="5477"/>
    <lineage>
        <taxon>Eukaryota</taxon>
        <taxon>Fungi</taxon>
        <taxon>Dikarya</taxon>
        <taxon>Ascomycota</taxon>
        <taxon>Saccharomycotina</taxon>
        <taxon>Pichiomycetes</taxon>
        <taxon>Pichiales</taxon>
        <taxon>Pichiaceae</taxon>
        <taxon>Ogataea</taxon>
        <taxon>Ogataea/Candida clade</taxon>
    </lineage>
</organism>
<comment type="caution">
    <text evidence="1">The sequence shown here is derived from an EMBL/GenBank/DDBJ whole genome shotgun (WGS) entry which is preliminary data.</text>
</comment>
<protein>
    <submittedName>
        <fullName evidence="1">Unnamed protein product</fullName>
    </submittedName>
</protein>
<reference evidence="1" key="1">
    <citation type="submission" date="2023-04" db="EMBL/GenBank/DDBJ databases">
        <title>Candida boidinii NBRC 1967.</title>
        <authorList>
            <person name="Ichikawa N."/>
            <person name="Sato H."/>
            <person name="Tonouchi N."/>
        </authorList>
    </citation>
    <scope>NUCLEOTIDE SEQUENCE</scope>
    <source>
        <strain evidence="1">NBRC 1967</strain>
    </source>
</reference>
<keyword evidence="2" id="KW-1185">Reference proteome</keyword>
<name>A0ACB5U2N1_CANBO</name>
<sequence>MHNLIEEAGCTSVKMFMTYPKLQMKDYDLMTGLYAARKTGITAMMHAENGDMIAWMIDALEEQGKTDPYFHAVSRPSLIEGEATNRAIVLSETMDSPLLFVHVSSPEATKVIRKAQTRGLKIFAETCPQYVLLKSDDLKQLHHHDPFEGAKFVCSPPPRPNEQDLEAIWQGISNGTFTVMGSDHCPILYNSEDGKRIAFKNGREGAFKWIPNGCPGVATRMPLLYDYGVMRKKISIQKFVETHCTNPAKVYGMYPQKGSILPGMSDADIVIWYPDGKYDGPKTIKNENLYDACDYTPFENYEINNWPRYTFVKGKIVFKEGKIVEEACGVGSYVKRKRSTMCTPNDKWVSEWRPSYLS</sequence>